<dbReference type="PANTHER" id="PTHR10844">
    <property type="entry name" value="CAVEOLIN"/>
    <property type="match status" value="1"/>
</dbReference>
<evidence type="ECO:0000256" key="2">
    <source>
        <dbReference type="ARBA" id="ARBA00010988"/>
    </source>
</evidence>
<comment type="similarity">
    <text evidence="2 6">Belongs to the caveolin family.</text>
</comment>
<keyword evidence="8" id="KW-1133">Transmembrane helix</keyword>
<evidence type="ECO:0000256" key="4">
    <source>
        <dbReference type="ARBA" id="ARBA00023034"/>
    </source>
</evidence>
<organism evidence="9 10">
    <name type="scientific">Cirrhinus molitorella</name>
    <name type="common">mud carp</name>
    <dbReference type="NCBI Taxonomy" id="172907"/>
    <lineage>
        <taxon>Eukaryota</taxon>
        <taxon>Metazoa</taxon>
        <taxon>Chordata</taxon>
        <taxon>Craniata</taxon>
        <taxon>Vertebrata</taxon>
        <taxon>Euteleostomi</taxon>
        <taxon>Actinopterygii</taxon>
        <taxon>Neopterygii</taxon>
        <taxon>Teleostei</taxon>
        <taxon>Ostariophysi</taxon>
        <taxon>Cypriniformes</taxon>
        <taxon>Cyprinidae</taxon>
        <taxon>Labeoninae</taxon>
        <taxon>Labeonini</taxon>
        <taxon>Cirrhinus</taxon>
    </lineage>
</organism>
<evidence type="ECO:0000256" key="7">
    <source>
        <dbReference type="SAM" id="MobiDB-lite"/>
    </source>
</evidence>
<evidence type="ECO:0000256" key="8">
    <source>
        <dbReference type="SAM" id="Phobius"/>
    </source>
</evidence>
<keyword evidence="4 6" id="KW-0333">Golgi apparatus</keyword>
<keyword evidence="3 6" id="KW-1003">Cell membrane</keyword>
<keyword evidence="8" id="KW-0812">Transmembrane</keyword>
<reference evidence="9 10" key="1">
    <citation type="submission" date="2023-09" db="EMBL/GenBank/DDBJ databases">
        <authorList>
            <person name="Wang M."/>
        </authorList>
    </citation>
    <scope>NUCLEOTIDE SEQUENCE [LARGE SCALE GENOMIC DNA]</scope>
    <source>
        <strain evidence="9">GT-2023</strain>
        <tissue evidence="9">Liver</tissue>
    </source>
</reference>
<keyword evidence="5 6" id="KW-0472">Membrane</keyword>
<feature type="compositionally biased region" description="Acidic residues" evidence="7">
    <location>
        <begin position="11"/>
        <end position="24"/>
    </location>
</feature>
<evidence type="ECO:0000256" key="1">
    <source>
        <dbReference type="ARBA" id="ARBA00004202"/>
    </source>
</evidence>
<comment type="subcellular location">
    <subcellularLocation>
        <location evidence="1 6">Cell membrane</location>
        <topology evidence="1 6">Peripheral membrane protein</topology>
    </subcellularLocation>
    <subcellularLocation>
        <location evidence="6">Golgi apparatus membrane</location>
        <topology evidence="6">Peripheral membrane protein</topology>
    </subcellularLocation>
    <subcellularLocation>
        <location evidence="6">Membrane</location>
        <location evidence="6">Caveola</location>
        <topology evidence="6">Peripheral membrane protein</topology>
    </subcellularLocation>
</comment>
<evidence type="ECO:0000313" key="9">
    <source>
        <dbReference type="EMBL" id="KAL1249848.1"/>
    </source>
</evidence>
<feature type="region of interest" description="Disordered" evidence="7">
    <location>
        <begin position="1"/>
        <end position="45"/>
    </location>
</feature>
<dbReference type="InterPro" id="IPR001612">
    <property type="entry name" value="Caveolin"/>
</dbReference>
<evidence type="ECO:0000313" key="10">
    <source>
        <dbReference type="Proteomes" id="UP001558613"/>
    </source>
</evidence>
<dbReference type="PANTHER" id="PTHR10844:SF13">
    <property type="entry name" value="CAVEOLIN"/>
    <property type="match status" value="1"/>
</dbReference>
<evidence type="ECO:0000256" key="3">
    <source>
        <dbReference type="ARBA" id="ARBA00022475"/>
    </source>
</evidence>
<name>A0ABR3LAG7_9TELE</name>
<gene>
    <name evidence="9" type="ORF">QQF64_020853</name>
</gene>
<proteinExistence type="inferred from homology"/>
<dbReference type="Proteomes" id="UP001558613">
    <property type="component" value="Unassembled WGS sequence"/>
</dbReference>
<comment type="function">
    <text evidence="6">May act as a scaffolding protein within caveolar membranes. Interacts directly with G-protein alpha subunits and can functionally regulate their activity.</text>
</comment>
<feature type="transmembrane region" description="Helical" evidence="8">
    <location>
        <begin position="99"/>
        <end position="124"/>
    </location>
</feature>
<protein>
    <recommendedName>
        <fullName evidence="6">Caveolin</fullName>
    </recommendedName>
</protein>
<comment type="caution">
    <text evidence="9">The sequence shown here is derived from an EMBL/GenBank/DDBJ whole genome shotgun (WGS) entry which is preliminary data.</text>
</comment>
<evidence type="ECO:0000256" key="5">
    <source>
        <dbReference type="ARBA" id="ARBA00023136"/>
    </source>
</evidence>
<sequence>MMSDEYLVECNIDDDDDEEEEDDEYVKKIHPSPPPPPQFSSTSSLSQVDIRDPCGVNKHLKIEFSDVLAEPASTRSYDRVWVYSGIAFESMRLWGYRCLTALCAVPLSCLCGCLFALLACMHIWCVMPCIQVFHTCLPCVRSLWMSVVNIFITPFCTSVARCCSGIYVVFSKEPTDSGSVLAHLVKHCERLNKGSWSSHSHQVVALCSGS</sequence>
<accession>A0ABR3LAG7</accession>
<evidence type="ECO:0000256" key="6">
    <source>
        <dbReference type="RuleBase" id="RU000680"/>
    </source>
</evidence>
<keyword evidence="10" id="KW-1185">Reference proteome</keyword>
<dbReference type="EMBL" id="JAYMGO010000023">
    <property type="protein sequence ID" value="KAL1249848.1"/>
    <property type="molecule type" value="Genomic_DNA"/>
</dbReference>
<dbReference type="Pfam" id="PF01146">
    <property type="entry name" value="Caveolin"/>
    <property type="match status" value="1"/>
</dbReference>